<accession>A0A2A2EKL4</accession>
<protein>
    <submittedName>
        <fullName evidence="2">Uncharacterized protein</fullName>
    </submittedName>
</protein>
<evidence type="ECO:0000313" key="2">
    <source>
        <dbReference type="EMBL" id="PAU69465.1"/>
    </source>
</evidence>
<sequence>MSIASIIASIGLVCSMQAAPAASMQVDTMDAAPTTAESGRGCNAFLHWLGLCLI</sequence>
<organism evidence="2 3">
    <name type="scientific">Bifidobacterium italicum</name>
    <dbReference type="NCBI Taxonomy" id="1960968"/>
    <lineage>
        <taxon>Bacteria</taxon>
        <taxon>Bacillati</taxon>
        <taxon>Actinomycetota</taxon>
        <taxon>Actinomycetes</taxon>
        <taxon>Bifidobacteriales</taxon>
        <taxon>Bifidobacteriaceae</taxon>
        <taxon>Bifidobacterium</taxon>
    </lineage>
</organism>
<keyword evidence="3" id="KW-1185">Reference proteome</keyword>
<dbReference type="Proteomes" id="UP000217986">
    <property type="component" value="Unassembled WGS sequence"/>
</dbReference>
<gene>
    <name evidence="2" type="ORF">B1400_0831</name>
</gene>
<evidence type="ECO:0000256" key="1">
    <source>
        <dbReference type="SAM" id="SignalP"/>
    </source>
</evidence>
<reference evidence="2 3" key="1">
    <citation type="journal article" date="2017" name="ISME J.">
        <title>Unveiling bifidobacterial biogeography across the mammalian branch of the tree of life.</title>
        <authorList>
            <person name="Milani C."/>
            <person name="Mangifesta M."/>
            <person name="Mancabelli L."/>
            <person name="Lugli G.A."/>
            <person name="James K."/>
            <person name="Duranti S."/>
            <person name="Turroni F."/>
            <person name="Ferrario C."/>
            <person name="Ossiprandi M.C."/>
            <person name="van Sinderen D."/>
            <person name="Ventura M."/>
        </authorList>
    </citation>
    <scope>NUCLEOTIDE SEQUENCE [LARGE SCALE GENOMIC DNA]</scope>
    <source>
        <strain evidence="2 3">70</strain>
    </source>
</reference>
<evidence type="ECO:0000313" key="3">
    <source>
        <dbReference type="Proteomes" id="UP000217986"/>
    </source>
</evidence>
<comment type="caution">
    <text evidence="2">The sequence shown here is derived from an EMBL/GenBank/DDBJ whole genome shotgun (WGS) entry which is preliminary data.</text>
</comment>
<keyword evidence="1" id="KW-0732">Signal</keyword>
<dbReference type="AlphaFoldDB" id="A0A2A2EKL4"/>
<dbReference type="EMBL" id="MVOG01000011">
    <property type="protein sequence ID" value="PAU69465.1"/>
    <property type="molecule type" value="Genomic_DNA"/>
</dbReference>
<feature type="signal peptide" evidence="1">
    <location>
        <begin position="1"/>
        <end position="18"/>
    </location>
</feature>
<dbReference type="RefSeq" id="WP_155802698.1">
    <property type="nucleotide sequence ID" value="NZ_MVOG01000011.1"/>
</dbReference>
<feature type="chain" id="PRO_5039474691" evidence="1">
    <location>
        <begin position="19"/>
        <end position="54"/>
    </location>
</feature>
<name>A0A2A2EKL4_9BIFI</name>
<dbReference type="OrthoDB" id="3239660at2"/>
<proteinExistence type="predicted"/>